<dbReference type="Proteomes" id="UP000708148">
    <property type="component" value="Unassembled WGS sequence"/>
</dbReference>
<organism evidence="2 3">
    <name type="scientific">Ostreobium quekettii</name>
    <dbReference type="NCBI Taxonomy" id="121088"/>
    <lineage>
        <taxon>Eukaryota</taxon>
        <taxon>Viridiplantae</taxon>
        <taxon>Chlorophyta</taxon>
        <taxon>core chlorophytes</taxon>
        <taxon>Ulvophyceae</taxon>
        <taxon>TCBD clade</taxon>
        <taxon>Bryopsidales</taxon>
        <taxon>Ostreobineae</taxon>
        <taxon>Ostreobiaceae</taxon>
        <taxon>Ostreobium</taxon>
    </lineage>
</organism>
<dbReference type="AlphaFoldDB" id="A0A8S1IMU4"/>
<keyword evidence="3" id="KW-1185">Reference proteome</keyword>
<name>A0A8S1IMU4_9CHLO</name>
<sequence>MYRNDRDWYDIEDFLGDPALVPGAPPALCEDIDPLPLDADITCGHDGSLGPKPVHELNTARDQTTVQSPAGGLNAACGQSTACEQSTDGGLNAACGRNAACAQSAACGQKVACGPEAPPPSVTEPPPALNSACGKNAAVVQSTGGGLKSARGQNAVCGQSTAGGLKASRGAEASEFTFKDLGAVVEGLEALLQDLGPDLTDPVPDRSGSGAGFGTRSGIASGSGFGAPPDGEPAVAAPVGDRLTRGPEGPQTRSPALYRQRMDPAGAPVPGTGLGQTVGRGGPNPADPLAQRPGPWARECDGGVVGKAYGGTPSGPLRQRIGPFRPYGGPWDRARWAPGARRWGPAAHLEGGVHEASFRMGVAAAAAAAEGRVMEAYEMEVACRRRWAGLKRRWAQERAELRMLSRAKRAAIASMVAGGDVWKEQMLRGVDPGAIMHPRCVPQSRPATSGKMAEMGAPLASLLFQGIAASRLHSETWPGQPDPWAARGRPGLPVGSMAPTHHQVQRDGCEDAQVHAPPLEPCVPVSRHSPEYHAAVAASLPGPSAPTPSPPSPLVNIRQRTVNAVNSAVGEDLLADSLRAAAQCAVGQCGQPQSMPSHRGQRDGHVGQEEVSAVGQAASRPQGPCGVLNLDAVFQEASTAQANLPLMSEAPFAQ</sequence>
<feature type="compositionally biased region" description="Pro residues" evidence="1">
    <location>
        <begin position="116"/>
        <end position="128"/>
    </location>
</feature>
<evidence type="ECO:0000256" key="1">
    <source>
        <dbReference type="SAM" id="MobiDB-lite"/>
    </source>
</evidence>
<reference evidence="2" key="1">
    <citation type="submission" date="2020-12" db="EMBL/GenBank/DDBJ databases">
        <authorList>
            <person name="Iha C."/>
        </authorList>
    </citation>
    <scope>NUCLEOTIDE SEQUENCE</scope>
</reference>
<protein>
    <submittedName>
        <fullName evidence="2">Uncharacterized protein</fullName>
    </submittedName>
</protein>
<feature type="region of interest" description="Disordered" evidence="1">
    <location>
        <begin position="589"/>
        <end position="620"/>
    </location>
</feature>
<feature type="region of interest" description="Disordered" evidence="1">
    <location>
        <begin position="196"/>
        <end position="274"/>
    </location>
</feature>
<gene>
    <name evidence="2" type="ORF">OSTQU699_LOCUS1762</name>
</gene>
<evidence type="ECO:0000313" key="2">
    <source>
        <dbReference type="EMBL" id="CAD7696401.1"/>
    </source>
</evidence>
<feature type="region of interest" description="Disordered" evidence="1">
    <location>
        <begin position="113"/>
        <end position="132"/>
    </location>
</feature>
<evidence type="ECO:0000313" key="3">
    <source>
        <dbReference type="Proteomes" id="UP000708148"/>
    </source>
</evidence>
<proteinExistence type="predicted"/>
<accession>A0A8S1IMU4</accession>
<feature type="compositionally biased region" description="Gly residues" evidence="1">
    <location>
        <begin position="209"/>
        <end position="225"/>
    </location>
</feature>
<dbReference type="EMBL" id="CAJHUC010000473">
    <property type="protein sequence ID" value="CAD7696401.1"/>
    <property type="molecule type" value="Genomic_DNA"/>
</dbReference>
<comment type="caution">
    <text evidence="2">The sequence shown here is derived from an EMBL/GenBank/DDBJ whole genome shotgun (WGS) entry which is preliminary data.</text>
</comment>